<sequence length="284" mass="32560">MNYLVNYQSPIEQTIKTRVSCRTYQDRLLTEDDKRKLLDFCQLMTRGLHGEKISYRLIEHDAKDLKKRKLAGYGLFKNARNFIIGIIDKSDFHYVSYGYALEHVVLKATELGLGTCWAGDFDPYLIKNVAVNGNQIIPAICLVGYAAAKRTLIEKAARLAIQASKRRDWDKFFFSGDFALPLTPDKAGPHADALELLRLAPSSGNTQPWRVVKEKKQDVFHFFKKVVNKRYERKKLHDIDIGIAMCHFELGAANNHIAGRWKKSEHKIQEIPTGISYMVSWIID</sequence>
<evidence type="ECO:0000313" key="5">
    <source>
        <dbReference type="Proteomes" id="UP000051096"/>
    </source>
</evidence>
<name>A0A0S8GIG9_UNCW3</name>
<dbReference type="PANTHER" id="PTHR43673:SF10">
    <property type="entry name" value="NADH DEHYDROGENASE_NAD(P)H NITROREDUCTASE XCC3605-RELATED"/>
    <property type="match status" value="1"/>
</dbReference>
<evidence type="ECO:0000256" key="1">
    <source>
        <dbReference type="ARBA" id="ARBA00007118"/>
    </source>
</evidence>
<evidence type="ECO:0000259" key="3">
    <source>
        <dbReference type="Pfam" id="PF14512"/>
    </source>
</evidence>
<reference evidence="4 5" key="1">
    <citation type="journal article" date="2015" name="Microbiome">
        <title>Genomic resolution of linkages in carbon, nitrogen, and sulfur cycling among widespread estuary sediment bacteria.</title>
        <authorList>
            <person name="Baker B.J."/>
            <person name="Lazar C.S."/>
            <person name="Teske A.P."/>
            <person name="Dick G.J."/>
        </authorList>
    </citation>
    <scope>NUCLEOTIDE SEQUENCE [LARGE SCALE GENOMIC DNA]</scope>
    <source>
        <strain evidence="4">SM23_60</strain>
    </source>
</reference>
<keyword evidence="2" id="KW-0560">Oxidoreductase</keyword>
<proteinExistence type="inferred from homology"/>
<dbReference type="PATRIC" id="fig|1703780.3.peg.1414"/>
<dbReference type="GO" id="GO:0016491">
    <property type="term" value="F:oxidoreductase activity"/>
    <property type="evidence" value="ECO:0007669"/>
    <property type="project" value="UniProtKB-KW"/>
</dbReference>
<evidence type="ECO:0000256" key="2">
    <source>
        <dbReference type="ARBA" id="ARBA00023002"/>
    </source>
</evidence>
<comment type="similarity">
    <text evidence="1">Belongs to the nitroreductase family.</text>
</comment>
<dbReference type="InterPro" id="IPR000415">
    <property type="entry name" value="Nitroreductase-like"/>
</dbReference>
<evidence type="ECO:0000313" key="4">
    <source>
        <dbReference type="EMBL" id="KPK72851.1"/>
    </source>
</evidence>
<dbReference type="Proteomes" id="UP000051096">
    <property type="component" value="Unassembled WGS sequence"/>
</dbReference>
<dbReference type="InterPro" id="IPR029478">
    <property type="entry name" value="TM1586_NiRdase"/>
</dbReference>
<dbReference type="Gene3D" id="3.40.109.10">
    <property type="entry name" value="NADH Oxidase"/>
    <property type="match status" value="1"/>
</dbReference>
<dbReference type="Gene3D" id="3.40.109.30">
    <property type="entry name" value="putative nitroreductase (tm1586), domain 2"/>
    <property type="match status" value="1"/>
</dbReference>
<protein>
    <recommendedName>
        <fullName evidence="3">Putative nitroreductase TM1586 domain-containing protein</fullName>
    </recommendedName>
</protein>
<dbReference type="EMBL" id="LJUO01000021">
    <property type="protein sequence ID" value="KPK72851.1"/>
    <property type="molecule type" value="Genomic_DNA"/>
</dbReference>
<comment type="caution">
    <text evidence="4">The sequence shown here is derived from an EMBL/GenBank/DDBJ whole genome shotgun (WGS) entry which is preliminary data.</text>
</comment>
<gene>
    <name evidence="4" type="ORF">AMJ87_03585</name>
</gene>
<dbReference type="PANTHER" id="PTHR43673">
    <property type="entry name" value="NAD(P)H NITROREDUCTASE YDGI-RELATED"/>
    <property type="match status" value="1"/>
</dbReference>
<accession>A0A0S8GIG9</accession>
<feature type="domain" description="Putative nitroreductase TM1586" evidence="3">
    <location>
        <begin position="11"/>
        <end position="252"/>
    </location>
</feature>
<dbReference type="SUPFAM" id="SSF55469">
    <property type="entry name" value="FMN-dependent nitroreductase-like"/>
    <property type="match status" value="2"/>
</dbReference>
<organism evidence="4 5">
    <name type="scientific">candidate division WOR_3 bacterium SM23_60</name>
    <dbReference type="NCBI Taxonomy" id="1703780"/>
    <lineage>
        <taxon>Bacteria</taxon>
        <taxon>Bacteria division WOR-3</taxon>
    </lineage>
</organism>
<dbReference type="Pfam" id="PF14512">
    <property type="entry name" value="TM1586_NiRdase"/>
    <property type="match status" value="1"/>
</dbReference>
<dbReference type="AlphaFoldDB" id="A0A0S8GIG9"/>